<protein>
    <submittedName>
        <fullName evidence="1">Glycosyltransferase</fullName>
    </submittedName>
</protein>
<dbReference type="EMBL" id="MPRK01000354">
    <property type="protein sequence ID" value="OOZ36031.1"/>
    <property type="molecule type" value="Genomic_DNA"/>
</dbReference>
<dbReference type="RefSeq" id="WP_078477718.1">
    <property type="nucleotide sequence ID" value="NZ_MPRK01000354.1"/>
</dbReference>
<accession>A0A1T2KTB0</accession>
<dbReference type="GO" id="GO:0016740">
    <property type="term" value="F:transferase activity"/>
    <property type="evidence" value="ECO:0007669"/>
    <property type="project" value="UniProtKB-KW"/>
</dbReference>
<sequence length="231" mass="26924">MKWGDKYHSEDVNRLFSMVARNLTFPFRFACFTDNWQGIREEVEIKPIPLLDLPSGLPERGWQKLSMFTSPLEDIQGITLFLGLDVEVIGNIDCFFEVEGEFLIAFDAKKRGKIIGNSSVYRFEAGKHPDILEYFQENFETVRKRFRNEQAYLSSKMNEKGIFKFWPKPWCPSFKYHCIPSFPLNFITPPVKPDGAKIILFHGEPNSDQAAKGVSGKWYRYFKPVSWISDR</sequence>
<name>A0A1T2KTB0_9GAMM</name>
<gene>
    <name evidence="1" type="ORF">BOW52_10990</name>
</gene>
<evidence type="ECO:0000313" key="1">
    <source>
        <dbReference type="EMBL" id="OOZ36031.1"/>
    </source>
</evidence>
<proteinExistence type="predicted"/>
<dbReference type="InterPro" id="IPR029044">
    <property type="entry name" value="Nucleotide-diphossugar_trans"/>
</dbReference>
<evidence type="ECO:0000313" key="2">
    <source>
        <dbReference type="Proteomes" id="UP000190198"/>
    </source>
</evidence>
<keyword evidence="2" id="KW-1185">Reference proteome</keyword>
<dbReference type="SUPFAM" id="SSF53448">
    <property type="entry name" value="Nucleotide-diphospho-sugar transferases"/>
    <property type="match status" value="1"/>
</dbReference>
<dbReference type="AlphaFoldDB" id="A0A1T2KTB0"/>
<comment type="caution">
    <text evidence="1">The sequence shown here is derived from an EMBL/GenBank/DDBJ whole genome shotgun (WGS) entry which is preliminary data.</text>
</comment>
<keyword evidence="1" id="KW-0808">Transferase</keyword>
<organism evidence="1 2">
    <name type="scientific">Solemya elarraichensis gill symbiont</name>
    <dbReference type="NCBI Taxonomy" id="1918949"/>
    <lineage>
        <taxon>Bacteria</taxon>
        <taxon>Pseudomonadati</taxon>
        <taxon>Pseudomonadota</taxon>
        <taxon>Gammaproteobacteria</taxon>
        <taxon>sulfur-oxidizing symbionts</taxon>
    </lineage>
</organism>
<dbReference type="Proteomes" id="UP000190198">
    <property type="component" value="Unassembled WGS sequence"/>
</dbReference>
<reference evidence="1 2" key="1">
    <citation type="submission" date="2016-11" db="EMBL/GenBank/DDBJ databases">
        <title>Mixed transmission modes and dynamic genome evolution in an obligate animal-bacterial symbiosis.</title>
        <authorList>
            <person name="Russell S.L."/>
            <person name="Corbett-Detig R.B."/>
            <person name="Cavanaugh C.M."/>
        </authorList>
    </citation>
    <scope>NUCLEOTIDE SEQUENCE [LARGE SCALE GENOMIC DNA]</scope>
    <source>
        <strain evidence="1">Sp-SM6</strain>
    </source>
</reference>
<dbReference type="OrthoDB" id="564871at2"/>